<protein>
    <submittedName>
        <fullName evidence="1">Uncharacterized protein</fullName>
    </submittedName>
</protein>
<evidence type="ECO:0000313" key="1">
    <source>
        <dbReference type="EMBL" id="EFW03050.1"/>
    </source>
</evidence>
<sequence length="105" mass="12609">MPLHIERTRYAPTIMGPFAYLKNMQCNHAIINLESQTHDYLKYQNQIYDIQGFIYQEKDWSNPFPKRYMVTIKLLFTKRSNSISVMCNNSIEAFPIYRNYYGFGY</sequence>
<dbReference type="AlphaFoldDB" id="E7GG04"/>
<dbReference type="STRING" id="100884.GCA_000269565_02710"/>
<comment type="caution">
    <text evidence="1">The sequence shown here is derived from an EMBL/GenBank/DDBJ whole genome shotgun (WGS) entry which is preliminary data.</text>
</comment>
<dbReference type="Proteomes" id="UP000003157">
    <property type="component" value="Unassembled WGS sequence"/>
</dbReference>
<keyword evidence="2" id="KW-1185">Reference proteome</keyword>
<organism evidence="1 2">
    <name type="scientific">Coprobacillus cateniformis</name>
    <dbReference type="NCBI Taxonomy" id="100884"/>
    <lineage>
        <taxon>Bacteria</taxon>
        <taxon>Bacillati</taxon>
        <taxon>Bacillota</taxon>
        <taxon>Erysipelotrichia</taxon>
        <taxon>Erysipelotrichales</taxon>
        <taxon>Coprobacillaceae</taxon>
        <taxon>Coprobacillus</taxon>
    </lineage>
</organism>
<accession>E7GG04</accession>
<proteinExistence type="predicted"/>
<evidence type="ECO:0000313" key="2">
    <source>
        <dbReference type="Proteomes" id="UP000003157"/>
    </source>
</evidence>
<dbReference type="HOGENOM" id="CLU_2232017_0_0_9"/>
<gene>
    <name evidence="1" type="ORF">HMPREF9488_03697</name>
</gene>
<dbReference type="EMBL" id="ADKX01000052">
    <property type="protein sequence ID" value="EFW03050.1"/>
    <property type="molecule type" value="Genomic_DNA"/>
</dbReference>
<reference evidence="1 2" key="1">
    <citation type="submission" date="2010-12" db="EMBL/GenBank/DDBJ databases">
        <title>The Genome Sequence of Coprobacillus sp. strain 29_1.</title>
        <authorList>
            <consortium name="The Broad Institute Genome Sequencing Platform"/>
            <person name="Earl A."/>
            <person name="Ward D."/>
            <person name="Feldgarden M."/>
            <person name="Gevers D."/>
            <person name="Daigneault M."/>
            <person name="Sibley C.D."/>
            <person name="White A."/>
            <person name="Strauss J."/>
            <person name="Allen-Vercoe E."/>
            <person name="Young S.K."/>
            <person name="Zeng Q."/>
            <person name="Gargeya S."/>
            <person name="Fitzgerald M."/>
            <person name="Haas B."/>
            <person name="Abouelleil A."/>
            <person name="Alvarado L."/>
            <person name="Arachchi H.M."/>
            <person name="Berlin A."/>
            <person name="Brown A."/>
            <person name="Chapman S.B."/>
            <person name="Chen Z."/>
            <person name="Dunbar C."/>
            <person name="Freedman E."/>
            <person name="Gearin G."/>
            <person name="Gellesch M."/>
            <person name="Goldberg J."/>
            <person name="Griggs A."/>
            <person name="Gujja S."/>
            <person name="Heilman E."/>
            <person name="Heiman D."/>
            <person name="Howarth C."/>
            <person name="Larson L."/>
            <person name="Lui A."/>
            <person name="MacDonald P.J.P."/>
            <person name="Mehta T."/>
            <person name="Montmayeur A."/>
            <person name="Murphy C."/>
            <person name="Neiman D."/>
            <person name="Pearson M."/>
            <person name="Priest M."/>
            <person name="Roberts A."/>
            <person name="Saif S."/>
            <person name="Shea T."/>
            <person name="Shenoy N."/>
            <person name="Sisk P."/>
            <person name="Stolte C."/>
            <person name="Sykes S."/>
            <person name="White J."/>
            <person name="Yandava C."/>
            <person name="Nusbaum C."/>
            <person name="Birren B."/>
        </authorList>
    </citation>
    <scope>NUCLEOTIDE SEQUENCE [LARGE SCALE GENOMIC DNA]</scope>
    <source>
        <strain evidence="1 2">29_1</strain>
    </source>
</reference>
<name>E7GG04_9FIRM</name>